<gene>
    <name evidence="2" type="ORF">T05_14409</name>
</gene>
<proteinExistence type="predicted"/>
<dbReference type="AlphaFoldDB" id="A0A0V0T9A2"/>
<evidence type="ECO:0000313" key="2">
    <source>
        <dbReference type="EMBL" id="KRX35615.1"/>
    </source>
</evidence>
<accession>A0A0V0T9A2</accession>
<feature type="region of interest" description="Disordered" evidence="1">
    <location>
        <begin position="1"/>
        <end position="28"/>
    </location>
</feature>
<reference evidence="2 3" key="1">
    <citation type="submission" date="2015-01" db="EMBL/GenBank/DDBJ databases">
        <title>Evolution of Trichinella species and genotypes.</title>
        <authorList>
            <person name="Korhonen P.K."/>
            <person name="Edoardo P."/>
            <person name="Giuseppe L.R."/>
            <person name="Gasser R.B."/>
        </authorList>
    </citation>
    <scope>NUCLEOTIDE SEQUENCE [LARGE SCALE GENOMIC DNA]</scope>
    <source>
        <strain evidence="2">ISS417</strain>
    </source>
</reference>
<name>A0A0V0T9A2_9BILA</name>
<comment type="caution">
    <text evidence="2">The sequence shown here is derived from an EMBL/GenBank/DDBJ whole genome shotgun (WGS) entry which is preliminary data.</text>
</comment>
<keyword evidence="3" id="KW-1185">Reference proteome</keyword>
<evidence type="ECO:0000256" key="1">
    <source>
        <dbReference type="SAM" id="MobiDB-lite"/>
    </source>
</evidence>
<dbReference type="EMBL" id="JYDJ01000424">
    <property type="protein sequence ID" value="KRX35615.1"/>
    <property type="molecule type" value="Genomic_DNA"/>
</dbReference>
<evidence type="ECO:0000313" key="3">
    <source>
        <dbReference type="Proteomes" id="UP000055048"/>
    </source>
</evidence>
<dbReference type="Proteomes" id="UP000055048">
    <property type="component" value="Unassembled WGS sequence"/>
</dbReference>
<protein>
    <submittedName>
        <fullName evidence="2">Uncharacterized protein</fullName>
    </submittedName>
</protein>
<sequence>MSTVLRTNPPVDAGASSNSDDHVSNPVSCCDERARPPQRLVSLLPRRLVKYSYYALASVRYVLRVQYLLINTNKHKSQEPTAMGPLDSNNHTTANAVVTRCRTSTTLRNVVWNCRRVLYACGAQVQICQTFVRQAIESGLYNVDSSWPTECGQSRRRSRGLNASGSNTPRIRVRFIRQWTIRRTYSVDSSSRQQSICNRNKQWHENSMITQTTAISTEFRVHRYPKILFSFAARFMALYIEPEVGVPSGWLEPPMSSSLTAGALAISGADLNHRRLPIKLS</sequence>
<organism evidence="2 3">
    <name type="scientific">Trichinella murrelli</name>
    <dbReference type="NCBI Taxonomy" id="144512"/>
    <lineage>
        <taxon>Eukaryota</taxon>
        <taxon>Metazoa</taxon>
        <taxon>Ecdysozoa</taxon>
        <taxon>Nematoda</taxon>
        <taxon>Enoplea</taxon>
        <taxon>Dorylaimia</taxon>
        <taxon>Trichinellida</taxon>
        <taxon>Trichinellidae</taxon>
        <taxon>Trichinella</taxon>
    </lineage>
</organism>
<dbReference type="OrthoDB" id="10438026at2759"/>